<dbReference type="EMBL" id="DXGK01000077">
    <property type="protein sequence ID" value="HIW70492.1"/>
    <property type="molecule type" value="Genomic_DNA"/>
</dbReference>
<dbReference type="Proteomes" id="UP000886878">
    <property type="component" value="Unassembled WGS sequence"/>
</dbReference>
<dbReference type="GO" id="GO:0030295">
    <property type="term" value="F:protein kinase activator activity"/>
    <property type="evidence" value="ECO:0007669"/>
    <property type="project" value="TreeGrafter"/>
</dbReference>
<sequence>MKRFIQWAPAIRGNDRAAVLEYVSQFLLDQRIVDDAQQIRQDFLKRERQGSTVMAANLAIPHAQNPEIKQAVMLYLRVPQPVTWTNGQAIGRFIFILLPAQAAKQDLMAMKDFFVGMADVQTMEWLATGTYQEVSKIINGETN</sequence>
<keyword evidence="2" id="KW-0762">Sugar transport</keyword>
<name>A0A9D1QQR5_9LACO</name>
<organism evidence="2 3">
    <name type="scientific">Candidatus Limosilactobacillus merdipullorum</name>
    <dbReference type="NCBI Taxonomy" id="2838653"/>
    <lineage>
        <taxon>Bacteria</taxon>
        <taxon>Bacillati</taxon>
        <taxon>Bacillota</taxon>
        <taxon>Bacilli</taxon>
        <taxon>Lactobacillales</taxon>
        <taxon>Lactobacillaceae</taxon>
        <taxon>Limosilactobacillus</taxon>
    </lineage>
</organism>
<dbReference type="PANTHER" id="PTHR47738">
    <property type="entry name" value="PTS SYSTEM FRUCTOSE-LIKE EIIA COMPONENT-RELATED"/>
    <property type="match status" value="1"/>
</dbReference>
<dbReference type="AlphaFoldDB" id="A0A9D1QQR5"/>
<evidence type="ECO:0000259" key="1">
    <source>
        <dbReference type="PROSITE" id="PS51094"/>
    </source>
</evidence>
<dbReference type="PANTHER" id="PTHR47738:SF1">
    <property type="entry name" value="NITROGEN REGULATORY PROTEIN"/>
    <property type="match status" value="1"/>
</dbReference>
<feature type="domain" description="PTS EIIA type-2" evidence="1">
    <location>
        <begin position="1"/>
        <end position="141"/>
    </location>
</feature>
<reference evidence="2" key="2">
    <citation type="submission" date="2021-04" db="EMBL/GenBank/DDBJ databases">
        <authorList>
            <person name="Gilroy R."/>
        </authorList>
    </citation>
    <scope>NUCLEOTIDE SEQUENCE</scope>
    <source>
        <strain evidence="2">ChiHejej3B27-2180</strain>
    </source>
</reference>
<accession>A0A9D1QQR5</accession>
<dbReference type="PROSITE" id="PS51094">
    <property type="entry name" value="PTS_EIIA_TYPE_2"/>
    <property type="match status" value="1"/>
</dbReference>
<protein>
    <submittedName>
        <fullName evidence="2">PTS sugar transporter subunit IIA</fullName>
    </submittedName>
</protein>
<evidence type="ECO:0000313" key="2">
    <source>
        <dbReference type="EMBL" id="HIW70492.1"/>
    </source>
</evidence>
<gene>
    <name evidence="2" type="ORF">H9876_03830</name>
</gene>
<dbReference type="InterPro" id="IPR002178">
    <property type="entry name" value="PTS_EIIA_type-2_dom"/>
</dbReference>
<dbReference type="Gene3D" id="3.40.930.10">
    <property type="entry name" value="Mannitol-specific EII, Chain A"/>
    <property type="match status" value="1"/>
</dbReference>
<comment type="caution">
    <text evidence="2">The sequence shown here is derived from an EMBL/GenBank/DDBJ whole genome shotgun (WGS) entry which is preliminary data.</text>
</comment>
<keyword evidence="2" id="KW-0813">Transport</keyword>
<dbReference type="Pfam" id="PF00359">
    <property type="entry name" value="PTS_EIIA_2"/>
    <property type="match status" value="1"/>
</dbReference>
<dbReference type="PROSITE" id="PS00372">
    <property type="entry name" value="PTS_EIIA_TYPE_2_HIS"/>
    <property type="match status" value="1"/>
</dbReference>
<evidence type="ECO:0000313" key="3">
    <source>
        <dbReference type="Proteomes" id="UP000886878"/>
    </source>
</evidence>
<dbReference type="InterPro" id="IPR016152">
    <property type="entry name" value="PTrfase/Anion_transptr"/>
</dbReference>
<reference evidence="2" key="1">
    <citation type="journal article" date="2021" name="PeerJ">
        <title>Extensive microbial diversity within the chicken gut microbiome revealed by metagenomics and culture.</title>
        <authorList>
            <person name="Gilroy R."/>
            <person name="Ravi A."/>
            <person name="Getino M."/>
            <person name="Pursley I."/>
            <person name="Horton D.L."/>
            <person name="Alikhan N.F."/>
            <person name="Baker D."/>
            <person name="Gharbi K."/>
            <person name="Hall N."/>
            <person name="Watson M."/>
            <person name="Adriaenssens E.M."/>
            <person name="Foster-Nyarko E."/>
            <person name="Jarju S."/>
            <person name="Secka A."/>
            <person name="Antonio M."/>
            <person name="Oren A."/>
            <person name="Chaudhuri R.R."/>
            <person name="La Ragione R."/>
            <person name="Hildebrand F."/>
            <person name="Pallen M.J."/>
        </authorList>
    </citation>
    <scope>NUCLEOTIDE SEQUENCE</scope>
    <source>
        <strain evidence="2">ChiHejej3B27-2180</strain>
    </source>
</reference>
<dbReference type="SUPFAM" id="SSF55804">
    <property type="entry name" value="Phoshotransferase/anion transport protein"/>
    <property type="match status" value="1"/>
</dbReference>
<proteinExistence type="predicted"/>
<dbReference type="InterPro" id="IPR051541">
    <property type="entry name" value="PTS_SugarTrans_NitroReg"/>
</dbReference>